<feature type="transmembrane region" description="Helical" evidence="6">
    <location>
        <begin position="32"/>
        <end position="50"/>
    </location>
</feature>
<evidence type="ECO:0000256" key="4">
    <source>
        <dbReference type="ARBA" id="ARBA00022989"/>
    </source>
</evidence>
<keyword evidence="4 6" id="KW-1133">Transmembrane helix</keyword>
<dbReference type="KEGG" id="camu:CA2015_0184"/>
<reference evidence="7 8" key="1">
    <citation type="submission" date="2015-07" db="EMBL/GenBank/DDBJ databases">
        <authorList>
            <person name="Kim K.M."/>
        </authorList>
    </citation>
    <scope>NUCLEOTIDE SEQUENCE [LARGE SCALE GENOMIC DNA]</scope>
    <source>
        <strain evidence="7 8">KCTC 12363</strain>
    </source>
</reference>
<evidence type="ECO:0000256" key="1">
    <source>
        <dbReference type="ARBA" id="ARBA00004651"/>
    </source>
</evidence>
<dbReference type="STRING" id="320787.CA2015_0184"/>
<evidence type="ECO:0000256" key="2">
    <source>
        <dbReference type="ARBA" id="ARBA00022475"/>
    </source>
</evidence>
<name>A0A0H4P5H7_9BACT</name>
<evidence type="ECO:0000256" key="3">
    <source>
        <dbReference type="ARBA" id="ARBA00022692"/>
    </source>
</evidence>
<sequence length="81" mass="8823">MKNTQEITLFVLIGLTLLTAAAANFIGEKAAYLPLLIMGIAAIKFLLVAFQFMELKEAHRFWKILTAVVGVSLAFLIGVLA</sequence>
<comment type="subcellular location">
    <subcellularLocation>
        <location evidence="1">Cell membrane</location>
        <topology evidence="1">Multi-pass membrane protein</topology>
    </subcellularLocation>
</comment>
<dbReference type="EMBL" id="CP012040">
    <property type="protein sequence ID" value="AKP49666.1"/>
    <property type="molecule type" value="Genomic_DNA"/>
</dbReference>
<accession>A0A0H4P5H7</accession>
<evidence type="ECO:0000256" key="5">
    <source>
        <dbReference type="ARBA" id="ARBA00023136"/>
    </source>
</evidence>
<evidence type="ECO:0000256" key="6">
    <source>
        <dbReference type="SAM" id="Phobius"/>
    </source>
</evidence>
<gene>
    <name evidence="7" type="ORF">CA2015_0184</name>
</gene>
<dbReference type="AlphaFoldDB" id="A0A0H4P5H7"/>
<feature type="transmembrane region" description="Helical" evidence="6">
    <location>
        <begin position="62"/>
        <end position="80"/>
    </location>
</feature>
<dbReference type="GO" id="GO:0005886">
    <property type="term" value="C:plasma membrane"/>
    <property type="evidence" value="ECO:0007669"/>
    <property type="project" value="UniProtKB-SubCell"/>
</dbReference>
<keyword evidence="2" id="KW-1003">Cell membrane</keyword>
<evidence type="ECO:0008006" key="9">
    <source>
        <dbReference type="Google" id="ProtNLM"/>
    </source>
</evidence>
<keyword evidence="3 6" id="KW-0812">Transmembrane</keyword>
<dbReference type="Pfam" id="PF03626">
    <property type="entry name" value="COX4_pro"/>
    <property type="match status" value="1"/>
</dbReference>
<keyword evidence="5 6" id="KW-0472">Membrane</keyword>
<dbReference type="InterPro" id="IPR005171">
    <property type="entry name" value="Cyt_c_oxidase_su4_prok"/>
</dbReference>
<proteinExistence type="predicted"/>
<dbReference type="Proteomes" id="UP000036520">
    <property type="component" value="Chromosome"/>
</dbReference>
<evidence type="ECO:0000313" key="7">
    <source>
        <dbReference type="EMBL" id="AKP49666.1"/>
    </source>
</evidence>
<evidence type="ECO:0000313" key="8">
    <source>
        <dbReference type="Proteomes" id="UP000036520"/>
    </source>
</evidence>
<dbReference type="RefSeq" id="WP_048640185.1">
    <property type="nucleotide sequence ID" value="NZ_CAXBGM010000055.1"/>
</dbReference>
<organism evidence="7 8">
    <name type="scientific">Cyclobacterium amurskyense</name>
    <dbReference type="NCBI Taxonomy" id="320787"/>
    <lineage>
        <taxon>Bacteria</taxon>
        <taxon>Pseudomonadati</taxon>
        <taxon>Bacteroidota</taxon>
        <taxon>Cytophagia</taxon>
        <taxon>Cytophagales</taxon>
        <taxon>Cyclobacteriaceae</taxon>
        <taxon>Cyclobacterium</taxon>
    </lineage>
</organism>
<dbReference type="OrthoDB" id="681046at2"/>
<protein>
    <recommendedName>
        <fullName evidence="9">Cytochrome C oxidase subunit IV</fullName>
    </recommendedName>
</protein>
<keyword evidence="8" id="KW-1185">Reference proteome</keyword>